<dbReference type="AlphaFoldDB" id="A0A1H9WU33"/>
<keyword evidence="2" id="KW-1185">Reference proteome</keyword>
<sequence>MTPAEAETLGRVLATDYRVRLPARLEHDVVGKTFCSIE</sequence>
<protein>
    <submittedName>
        <fullName evidence="1">Uncharacterized protein</fullName>
    </submittedName>
</protein>
<dbReference type="Proteomes" id="UP000199352">
    <property type="component" value="Unassembled WGS sequence"/>
</dbReference>
<reference evidence="2" key="1">
    <citation type="submission" date="2016-10" db="EMBL/GenBank/DDBJ databases">
        <authorList>
            <person name="Varghese N."/>
            <person name="Submissions S."/>
        </authorList>
    </citation>
    <scope>NUCLEOTIDE SEQUENCE [LARGE SCALE GENOMIC DNA]</scope>
    <source>
        <strain evidence="2">CGMCC 4.3525</strain>
    </source>
</reference>
<organism evidence="1 2">
    <name type="scientific">Lentzea xinjiangensis</name>
    <dbReference type="NCBI Taxonomy" id="402600"/>
    <lineage>
        <taxon>Bacteria</taxon>
        <taxon>Bacillati</taxon>
        <taxon>Actinomycetota</taxon>
        <taxon>Actinomycetes</taxon>
        <taxon>Pseudonocardiales</taxon>
        <taxon>Pseudonocardiaceae</taxon>
        <taxon>Lentzea</taxon>
    </lineage>
</organism>
<dbReference type="STRING" id="402600.SAMN05216188_14313"/>
<evidence type="ECO:0000313" key="1">
    <source>
        <dbReference type="EMBL" id="SES37311.1"/>
    </source>
</evidence>
<name>A0A1H9WU33_9PSEU</name>
<dbReference type="EMBL" id="FOFR01000043">
    <property type="protein sequence ID" value="SES37311.1"/>
    <property type="molecule type" value="Genomic_DNA"/>
</dbReference>
<accession>A0A1H9WU33</accession>
<evidence type="ECO:0000313" key="2">
    <source>
        <dbReference type="Proteomes" id="UP000199352"/>
    </source>
</evidence>
<proteinExistence type="predicted"/>
<gene>
    <name evidence="1" type="ORF">SAMN05216188_14313</name>
</gene>